<evidence type="ECO:0000313" key="2">
    <source>
        <dbReference type="Proteomes" id="UP000504618"/>
    </source>
</evidence>
<reference evidence="3" key="1">
    <citation type="submission" date="2025-08" db="UniProtKB">
        <authorList>
            <consortium name="RefSeq"/>
        </authorList>
    </citation>
    <scope>IDENTIFICATION</scope>
    <source>
        <tissue evidence="3">Whole body</tissue>
    </source>
</reference>
<accession>A0A6J1PYJ8</accession>
<dbReference type="RefSeq" id="XP_024874944.1">
    <property type="nucleotide sequence ID" value="XM_025019176.1"/>
</dbReference>
<dbReference type="GO" id="GO:0003676">
    <property type="term" value="F:nucleic acid binding"/>
    <property type="evidence" value="ECO:0007669"/>
    <property type="project" value="InterPro"/>
</dbReference>
<sequence length="209" mass="22797">MAEALASKERVRISRPTMTADIRLSGFEESVAETEICKTVALKRDTGITNVTVGPIRRMANGLCSTVVKCPLAVANVFTKKGKVALGWSSAKVVMLDKRPLQCFKYLEFEHTRATCRNEADRTGAYYRCGEDSHSARDCQVPVRCVVCLGKGLPHEHRIGGPSCKRCKQGKRDKAAEKERGEAAKSGEGTSKAKGKSSAKPKKILKVKV</sequence>
<dbReference type="OrthoDB" id="7554980at2759"/>
<dbReference type="SUPFAM" id="SSF57756">
    <property type="entry name" value="Retrovirus zinc finger-like domains"/>
    <property type="match status" value="1"/>
</dbReference>
<dbReference type="GO" id="GO:0008270">
    <property type="term" value="F:zinc ion binding"/>
    <property type="evidence" value="ECO:0007669"/>
    <property type="project" value="InterPro"/>
</dbReference>
<dbReference type="Proteomes" id="UP000504618">
    <property type="component" value="Unplaced"/>
</dbReference>
<dbReference type="AlphaFoldDB" id="A0A6J1PYJ8"/>
<feature type="compositionally biased region" description="Basic and acidic residues" evidence="1">
    <location>
        <begin position="170"/>
        <end position="185"/>
    </location>
</feature>
<evidence type="ECO:0000256" key="1">
    <source>
        <dbReference type="SAM" id="MobiDB-lite"/>
    </source>
</evidence>
<name>A0A6J1PYJ8_9HYME</name>
<protein>
    <submittedName>
        <fullName evidence="3">Uncharacterized protein LOC112456554</fullName>
    </submittedName>
</protein>
<evidence type="ECO:0000313" key="3">
    <source>
        <dbReference type="RefSeq" id="XP_024874944.1"/>
    </source>
</evidence>
<keyword evidence="2" id="KW-1185">Reference proteome</keyword>
<dbReference type="InterPro" id="IPR036875">
    <property type="entry name" value="Znf_CCHC_sf"/>
</dbReference>
<gene>
    <name evidence="3" type="primary">LOC112456554</name>
</gene>
<organism evidence="2 3">
    <name type="scientific">Temnothorax curvispinosus</name>
    <dbReference type="NCBI Taxonomy" id="300111"/>
    <lineage>
        <taxon>Eukaryota</taxon>
        <taxon>Metazoa</taxon>
        <taxon>Ecdysozoa</taxon>
        <taxon>Arthropoda</taxon>
        <taxon>Hexapoda</taxon>
        <taxon>Insecta</taxon>
        <taxon>Pterygota</taxon>
        <taxon>Neoptera</taxon>
        <taxon>Endopterygota</taxon>
        <taxon>Hymenoptera</taxon>
        <taxon>Apocrita</taxon>
        <taxon>Aculeata</taxon>
        <taxon>Formicoidea</taxon>
        <taxon>Formicidae</taxon>
        <taxon>Myrmicinae</taxon>
        <taxon>Temnothorax</taxon>
    </lineage>
</organism>
<feature type="region of interest" description="Disordered" evidence="1">
    <location>
        <begin position="164"/>
        <end position="209"/>
    </location>
</feature>
<dbReference type="GeneID" id="112456554"/>
<proteinExistence type="predicted"/>
<feature type="compositionally biased region" description="Basic residues" evidence="1">
    <location>
        <begin position="193"/>
        <end position="209"/>
    </location>
</feature>
<dbReference type="Gene3D" id="4.10.60.10">
    <property type="entry name" value="Zinc finger, CCHC-type"/>
    <property type="match status" value="1"/>
</dbReference>